<evidence type="ECO:0000256" key="9">
    <source>
        <dbReference type="NCBIfam" id="TIGR00065"/>
    </source>
</evidence>
<keyword evidence="7 8" id="KW-0131">Cell cycle</keyword>
<feature type="domain" description="Tubulin/FtsZ GTPase" evidence="12">
    <location>
        <begin position="15"/>
        <end position="207"/>
    </location>
</feature>
<proteinExistence type="inferred from homology"/>
<comment type="similarity">
    <text evidence="1 8 10">Belongs to the FtsZ family.</text>
</comment>
<dbReference type="GO" id="GO:0005737">
    <property type="term" value="C:cytoplasm"/>
    <property type="evidence" value="ECO:0007669"/>
    <property type="project" value="UniProtKB-SubCell"/>
</dbReference>
<keyword evidence="3 8" id="KW-0132">Cell division</keyword>
<dbReference type="InterPro" id="IPR008280">
    <property type="entry name" value="Tub_FtsZ_C"/>
</dbReference>
<dbReference type="Pfam" id="PF00091">
    <property type="entry name" value="Tubulin"/>
    <property type="match status" value="1"/>
</dbReference>
<comment type="subcellular location">
    <subcellularLocation>
        <location evidence="8">Cytoplasm</location>
    </subcellularLocation>
    <text evidence="8">Assembles at midcell at the inner surface of the cytoplasmic membrane.</text>
</comment>
<dbReference type="PANTHER" id="PTHR30314">
    <property type="entry name" value="CELL DIVISION PROTEIN FTSZ-RELATED"/>
    <property type="match status" value="1"/>
</dbReference>
<dbReference type="GO" id="GO:0000917">
    <property type="term" value="P:division septum assembly"/>
    <property type="evidence" value="ECO:0007669"/>
    <property type="project" value="UniProtKB-KW"/>
</dbReference>
<dbReference type="InterPro" id="IPR020805">
    <property type="entry name" value="Cell_div_FtsZ_CS"/>
</dbReference>
<evidence type="ECO:0000256" key="7">
    <source>
        <dbReference type="ARBA" id="ARBA00023306"/>
    </source>
</evidence>
<keyword evidence="2 8" id="KW-0963">Cytoplasm</keyword>
<dbReference type="Gene3D" id="3.30.1330.20">
    <property type="entry name" value="Tubulin/FtsZ, C-terminal domain"/>
    <property type="match status" value="1"/>
</dbReference>
<evidence type="ECO:0000256" key="4">
    <source>
        <dbReference type="ARBA" id="ARBA00022741"/>
    </source>
</evidence>
<dbReference type="InterPro" id="IPR000158">
    <property type="entry name" value="Cell_div_FtsZ"/>
</dbReference>
<organism evidence="14 15">
    <name type="scientific">Luteimonas aestuarii</name>
    <dbReference type="NCBI Taxonomy" id="453837"/>
    <lineage>
        <taxon>Bacteria</taxon>
        <taxon>Pseudomonadati</taxon>
        <taxon>Pseudomonadota</taxon>
        <taxon>Gammaproteobacteria</taxon>
        <taxon>Lysobacterales</taxon>
        <taxon>Lysobacteraceae</taxon>
        <taxon>Luteimonas</taxon>
    </lineage>
</organism>
<feature type="binding site" evidence="8">
    <location>
        <position position="189"/>
    </location>
    <ligand>
        <name>GTP</name>
        <dbReference type="ChEBI" id="CHEBI:37565"/>
    </ligand>
</feature>
<evidence type="ECO:0000256" key="6">
    <source>
        <dbReference type="ARBA" id="ARBA00023210"/>
    </source>
</evidence>
<protein>
    <recommendedName>
        <fullName evidence="8 9">Cell division protein FtsZ</fullName>
    </recommendedName>
</protein>
<keyword evidence="5 8" id="KW-0342">GTP-binding</keyword>
<evidence type="ECO:0000259" key="12">
    <source>
        <dbReference type="SMART" id="SM00864"/>
    </source>
</evidence>
<dbReference type="Gene3D" id="3.40.50.1440">
    <property type="entry name" value="Tubulin/FtsZ, GTPase domain"/>
    <property type="match status" value="1"/>
</dbReference>
<dbReference type="Pfam" id="PF12327">
    <property type="entry name" value="FtsZ_C"/>
    <property type="match status" value="1"/>
</dbReference>
<dbReference type="InterPro" id="IPR036525">
    <property type="entry name" value="Tubulin/FtsZ_GTPase_sf"/>
</dbReference>
<feature type="binding site" evidence="8">
    <location>
        <position position="141"/>
    </location>
    <ligand>
        <name>GTP</name>
        <dbReference type="ChEBI" id="CHEBI:37565"/>
    </ligand>
</feature>
<reference evidence="14 15" key="1">
    <citation type="submission" date="2019-03" db="EMBL/GenBank/DDBJ databases">
        <title>Luteimonas zhaokaii sp.nov., isolated from the rectal contents of Plateau pika in Yushu, Qinghai Province, China.</title>
        <authorList>
            <person name="Zhang G."/>
        </authorList>
    </citation>
    <scope>NUCLEOTIDE SEQUENCE [LARGE SCALE GENOMIC DNA]</scope>
    <source>
        <strain evidence="14 15">B9</strain>
    </source>
</reference>
<comment type="caution">
    <text evidence="14">The sequence shown here is derived from an EMBL/GenBank/DDBJ whole genome shotgun (WGS) entry which is preliminary data.</text>
</comment>
<keyword evidence="4 8" id="KW-0547">Nucleotide-binding</keyword>
<evidence type="ECO:0000313" key="15">
    <source>
        <dbReference type="Proteomes" id="UP000294796"/>
    </source>
</evidence>
<dbReference type="PANTHER" id="PTHR30314:SF3">
    <property type="entry name" value="MITOCHONDRIAL DIVISION PROTEIN FSZA"/>
    <property type="match status" value="1"/>
</dbReference>
<evidence type="ECO:0000259" key="13">
    <source>
        <dbReference type="SMART" id="SM00865"/>
    </source>
</evidence>
<feature type="binding site" evidence="8">
    <location>
        <begin position="110"/>
        <end position="112"/>
    </location>
    <ligand>
        <name>GTP</name>
        <dbReference type="ChEBI" id="CHEBI:37565"/>
    </ligand>
</feature>
<dbReference type="GO" id="GO:0032153">
    <property type="term" value="C:cell division site"/>
    <property type="evidence" value="ECO:0007669"/>
    <property type="project" value="UniProtKB-UniRule"/>
</dbReference>
<gene>
    <name evidence="8 14" type="primary">ftsZ</name>
    <name evidence="14" type="ORF">E2F46_15770</name>
</gene>
<feature type="region of interest" description="Disordered" evidence="11">
    <location>
        <begin position="325"/>
        <end position="356"/>
    </location>
</feature>
<dbReference type="GO" id="GO:0003924">
    <property type="term" value="F:GTPase activity"/>
    <property type="evidence" value="ECO:0007669"/>
    <property type="project" value="UniProtKB-UniRule"/>
</dbReference>
<sequence>MAHFELVEKMAPNAVIKVVGVGGGGGNAVAHMVGSSVDGVEFITANTDAQAIKNCGAKLQLQLGTNVTKGLGAGANPEVGRQAALEDREIIMDALQGADMVFITAGMGGGTGTGAAPVVAQLAKEMGILTVAVVTKPFPFEGRRRMQVALKGIEDLSQHCDSLITIPNEKLITVLGRNATMVQAFRAANDVLLGAVQGIADLIVRPGLINVDFADVRTVMSEMGLAMMGTGHAKGDDRAQAAAESAIQNPLLDDVNLAGANGILVNITAGPDFTMSEFDEVGRTVENFASEDATIVIGTVLDPDMQDEVRVTVVATGLNRAAARPSVRGGSDFGSTEAVRQRPQVQLISSQGKRDGTTGMLIDDVTDAYTPGSNIAASLRGRSSAAAEPAAAAAPAVADFGADSSYLDIPAFLRRQAD</sequence>
<evidence type="ECO:0000256" key="3">
    <source>
        <dbReference type="ARBA" id="ARBA00022618"/>
    </source>
</evidence>
<evidence type="ECO:0000256" key="8">
    <source>
        <dbReference type="HAMAP-Rule" id="MF_00909"/>
    </source>
</evidence>
<dbReference type="Proteomes" id="UP000294796">
    <property type="component" value="Unassembled WGS sequence"/>
</dbReference>
<dbReference type="InterPro" id="IPR018316">
    <property type="entry name" value="Tubulin/FtsZ_2-layer-sand-dom"/>
</dbReference>
<dbReference type="SMART" id="SM00864">
    <property type="entry name" value="Tubulin"/>
    <property type="match status" value="1"/>
</dbReference>
<evidence type="ECO:0000256" key="10">
    <source>
        <dbReference type="RuleBase" id="RU000631"/>
    </source>
</evidence>
<dbReference type="CDD" id="cd02201">
    <property type="entry name" value="FtsZ_type1"/>
    <property type="match status" value="1"/>
</dbReference>
<dbReference type="GO" id="GO:0043093">
    <property type="term" value="P:FtsZ-dependent cytokinesis"/>
    <property type="evidence" value="ECO:0007669"/>
    <property type="project" value="UniProtKB-UniRule"/>
</dbReference>
<dbReference type="HAMAP" id="MF_00909">
    <property type="entry name" value="FtsZ"/>
    <property type="match status" value="1"/>
</dbReference>
<dbReference type="PRINTS" id="PR00423">
    <property type="entry name" value="CELLDVISFTSZ"/>
</dbReference>
<dbReference type="AlphaFoldDB" id="A0A4R5TQR9"/>
<dbReference type="PROSITE" id="PS01135">
    <property type="entry name" value="FTSZ_2"/>
    <property type="match status" value="1"/>
</dbReference>
<comment type="subunit">
    <text evidence="8">Homodimer. Polymerizes to form a dynamic ring structure in a strictly GTP-dependent manner. Interacts directly with several other division proteins.</text>
</comment>
<dbReference type="InterPro" id="IPR003008">
    <property type="entry name" value="Tubulin_FtsZ_GTPase"/>
</dbReference>
<evidence type="ECO:0000256" key="11">
    <source>
        <dbReference type="SAM" id="MobiDB-lite"/>
    </source>
</evidence>
<keyword evidence="6 8" id="KW-0717">Septation</keyword>
<evidence type="ECO:0000313" key="14">
    <source>
        <dbReference type="EMBL" id="TDK20665.1"/>
    </source>
</evidence>
<dbReference type="SMART" id="SM00865">
    <property type="entry name" value="Tubulin_C"/>
    <property type="match status" value="1"/>
</dbReference>
<evidence type="ECO:0000256" key="1">
    <source>
        <dbReference type="ARBA" id="ARBA00009690"/>
    </source>
</evidence>
<dbReference type="NCBIfam" id="TIGR00065">
    <property type="entry name" value="ftsZ"/>
    <property type="match status" value="1"/>
</dbReference>
<evidence type="ECO:0000256" key="2">
    <source>
        <dbReference type="ARBA" id="ARBA00022490"/>
    </source>
</evidence>
<accession>A0A4R5TQR9</accession>
<dbReference type="GO" id="GO:0051258">
    <property type="term" value="P:protein polymerization"/>
    <property type="evidence" value="ECO:0007669"/>
    <property type="project" value="UniProtKB-UniRule"/>
</dbReference>
<dbReference type="InterPro" id="IPR045061">
    <property type="entry name" value="FtsZ/CetZ"/>
</dbReference>
<dbReference type="OrthoDB" id="9813375at2"/>
<dbReference type="SUPFAM" id="SSF52490">
    <property type="entry name" value="Tubulin nucleotide-binding domain-like"/>
    <property type="match status" value="1"/>
</dbReference>
<dbReference type="FunFam" id="3.40.50.1440:FF:000023">
    <property type="entry name" value="Cell division protein FtsZ"/>
    <property type="match status" value="1"/>
</dbReference>
<dbReference type="SUPFAM" id="SSF55307">
    <property type="entry name" value="Tubulin C-terminal domain-like"/>
    <property type="match status" value="1"/>
</dbReference>
<feature type="binding site" evidence="8">
    <location>
        <begin position="23"/>
        <end position="27"/>
    </location>
    <ligand>
        <name>GTP</name>
        <dbReference type="ChEBI" id="CHEBI:37565"/>
    </ligand>
</feature>
<dbReference type="RefSeq" id="WP_133323542.1">
    <property type="nucleotide sequence ID" value="NZ_SMTF01000018.1"/>
</dbReference>
<dbReference type="EMBL" id="SMTF01000018">
    <property type="protein sequence ID" value="TDK20665.1"/>
    <property type="molecule type" value="Genomic_DNA"/>
</dbReference>
<name>A0A4R5TQR9_9GAMM</name>
<comment type="function">
    <text evidence="8 10">Essential cell division protein that forms a contractile ring structure (Z ring) at the future cell division site. The regulation of the ring assembly controls the timing and the location of cell division. One of the functions of the FtsZ ring is to recruit other cell division proteins to the septum to produce a new cell wall between the dividing cells. Binds GTP and shows GTPase activity.</text>
</comment>
<feature type="binding site" evidence="8">
    <location>
        <position position="145"/>
    </location>
    <ligand>
        <name>GTP</name>
        <dbReference type="ChEBI" id="CHEBI:37565"/>
    </ligand>
</feature>
<keyword evidence="15" id="KW-1185">Reference proteome</keyword>
<dbReference type="InterPro" id="IPR024757">
    <property type="entry name" value="FtsZ_C"/>
</dbReference>
<evidence type="ECO:0000256" key="5">
    <source>
        <dbReference type="ARBA" id="ARBA00023134"/>
    </source>
</evidence>
<dbReference type="InterPro" id="IPR037103">
    <property type="entry name" value="Tubulin/FtsZ-like_C"/>
</dbReference>
<dbReference type="GO" id="GO:0005525">
    <property type="term" value="F:GTP binding"/>
    <property type="evidence" value="ECO:0007669"/>
    <property type="project" value="UniProtKB-UniRule"/>
</dbReference>
<feature type="domain" description="Tubulin/FtsZ 2-layer sandwich" evidence="13">
    <location>
        <begin position="209"/>
        <end position="327"/>
    </location>
</feature>